<feature type="transmembrane region" description="Helical" evidence="1">
    <location>
        <begin position="112"/>
        <end position="128"/>
    </location>
</feature>
<dbReference type="EMBL" id="NDXW01000001">
    <property type="protein sequence ID" value="RDH46346.1"/>
    <property type="molecule type" value="Genomic_DNA"/>
</dbReference>
<organism evidence="2 3">
    <name type="scientific">Zooshikella ganghwensis</name>
    <dbReference type="NCBI Taxonomy" id="202772"/>
    <lineage>
        <taxon>Bacteria</taxon>
        <taxon>Pseudomonadati</taxon>
        <taxon>Pseudomonadota</taxon>
        <taxon>Gammaproteobacteria</taxon>
        <taxon>Oceanospirillales</taxon>
        <taxon>Zooshikellaceae</taxon>
        <taxon>Zooshikella</taxon>
    </lineage>
</organism>
<comment type="caution">
    <text evidence="2">The sequence shown here is derived from an EMBL/GenBank/DDBJ whole genome shotgun (WGS) entry which is preliminary data.</text>
</comment>
<reference evidence="2 3" key="1">
    <citation type="submission" date="2017-04" db="EMBL/GenBank/DDBJ databases">
        <title>Draft genome sequence of Zooshikella ganghwensis VG4 isolated from Red Sea sediments.</title>
        <authorList>
            <person name="Rehman Z."/>
            <person name="Alam I."/>
            <person name="Kamau A."/>
            <person name="Bajic V."/>
            <person name="Leiknes T."/>
        </authorList>
    </citation>
    <scope>NUCLEOTIDE SEQUENCE [LARGE SCALE GENOMIC DNA]</scope>
    <source>
        <strain evidence="2 3">VG4</strain>
    </source>
</reference>
<evidence type="ECO:0000313" key="3">
    <source>
        <dbReference type="Proteomes" id="UP000257039"/>
    </source>
</evidence>
<accession>A0A4P9VT59</accession>
<protein>
    <submittedName>
        <fullName evidence="2">Uncharacterized protein</fullName>
    </submittedName>
</protein>
<keyword evidence="1" id="KW-0472">Membrane</keyword>
<keyword evidence="1" id="KW-1133">Transmembrane helix</keyword>
<name>A0A4P9VT59_9GAMM</name>
<dbReference type="AlphaFoldDB" id="A0A4P9VT59"/>
<sequence>MISLFRKKRLLNTEHSAESVIDRLYSLNNKLISKTKFVEVRRKGARTFGLSFDKNIASSQLNYSVSKEIWIESINKGSKVHIKTRPIGDIWAFLILMLPVIPNAIYESGLQALLMFIGPLCVLEVLFLHKSTSENSKLDKLINEVLM</sequence>
<evidence type="ECO:0000256" key="1">
    <source>
        <dbReference type="SAM" id="Phobius"/>
    </source>
</evidence>
<gene>
    <name evidence="2" type="ORF">B9G39_24440</name>
</gene>
<keyword evidence="1" id="KW-0812">Transmembrane</keyword>
<evidence type="ECO:0000313" key="2">
    <source>
        <dbReference type="EMBL" id="RDH46346.1"/>
    </source>
</evidence>
<dbReference type="Proteomes" id="UP000257039">
    <property type="component" value="Unassembled WGS sequence"/>
</dbReference>
<proteinExistence type="predicted"/>
<keyword evidence="3" id="KW-1185">Reference proteome</keyword>
<feature type="transmembrane region" description="Helical" evidence="1">
    <location>
        <begin position="86"/>
        <end position="106"/>
    </location>
</feature>